<dbReference type="GeneID" id="33561711"/>
<proteinExistence type="predicted"/>
<comment type="caution">
    <text evidence="1">The sequence shown here is derived from an EMBL/GenBank/DDBJ whole genome shotgun (WGS) entry which is preliminary data.</text>
</comment>
<dbReference type="InParanoid" id="A0A1Y2G8K4"/>
<sequence>MCALTKESNHHFVYWIHSLLGSRASVMYCGGEQRPQLVKIVGNCGLRRDIVLKIPIDARLLSRLSFIISIVSWLNDDTALSAGSTGKEWLQVPIILLLCHVYITNRDLWFFGQVLYHGIHFSSFDLIRSLRLVLLAKFNCPIPCIEEHLEGKVHKEFLEHRSENLRCHQSRCVVCNHIFYYAPYYFDWLKFTMIWGRGTITQLIWGNDGTGVSSGSRVNDPDEIRRELWDDILIMLRVR</sequence>
<evidence type="ECO:0000313" key="2">
    <source>
        <dbReference type="Proteomes" id="UP000193648"/>
    </source>
</evidence>
<accession>A0A1Y2G8K4</accession>
<protein>
    <submittedName>
        <fullName evidence="1">Uncharacterized protein</fullName>
    </submittedName>
</protein>
<organism evidence="1 2">
    <name type="scientific">Lobosporangium transversale</name>
    <dbReference type="NCBI Taxonomy" id="64571"/>
    <lineage>
        <taxon>Eukaryota</taxon>
        <taxon>Fungi</taxon>
        <taxon>Fungi incertae sedis</taxon>
        <taxon>Mucoromycota</taxon>
        <taxon>Mortierellomycotina</taxon>
        <taxon>Mortierellomycetes</taxon>
        <taxon>Mortierellales</taxon>
        <taxon>Mortierellaceae</taxon>
        <taxon>Lobosporangium</taxon>
    </lineage>
</organism>
<dbReference type="EMBL" id="MCFF01000058">
    <property type="protein sequence ID" value="ORZ04294.1"/>
    <property type="molecule type" value="Genomic_DNA"/>
</dbReference>
<evidence type="ECO:0000313" key="1">
    <source>
        <dbReference type="EMBL" id="ORZ04294.1"/>
    </source>
</evidence>
<gene>
    <name evidence="1" type="ORF">BCR41DRAFT_198723</name>
</gene>
<dbReference type="RefSeq" id="XP_021876452.1">
    <property type="nucleotide sequence ID" value="XM_022019867.1"/>
</dbReference>
<name>A0A1Y2G8K4_9FUNG</name>
<dbReference type="Proteomes" id="UP000193648">
    <property type="component" value="Unassembled WGS sequence"/>
</dbReference>
<keyword evidence="2" id="KW-1185">Reference proteome</keyword>
<dbReference type="AlphaFoldDB" id="A0A1Y2G8K4"/>
<reference evidence="1 2" key="1">
    <citation type="submission" date="2016-07" db="EMBL/GenBank/DDBJ databases">
        <title>Pervasive Adenine N6-methylation of Active Genes in Fungi.</title>
        <authorList>
            <consortium name="DOE Joint Genome Institute"/>
            <person name="Mondo S.J."/>
            <person name="Dannebaum R.O."/>
            <person name="Kuo R.C."/>
            <person name="Labutti K."/>
            <person name="Haridas S."/>
            <person name="Kuo A."/>
            <person name="Salamov A."/>
            <person name="Ahrendt S.R."/>
            <person name="Lipzen A."/>
            <person name="Sullivan W."/>
            <person name="Andreopoulos W.B."/>
            <person name="Clum A."/>
            <person name="Lindquist E."/>
            <person name="Daum C."/>
            <person name="Ramamoorthy G.K."/>
            <person name="Gryganskyi A."/>
            <person name="Culley D."/>
            <person name="Magnuson J.K."/>
            <person name="James T.Y."/>
            <person name="O'Malley M.A."/>
            <person name="Stajich J.E."/>
            <person name="Spatafora J.W."/>
            <person name="Visel A."/>
            <person name="Grigoriev I.V."/>
        </authorList>
    </citation>
    <scope>NUCLEOTIDE SEQUENCE [LARGE SCALE GENOMIC DNA]</scope>
    <source>
        <strain evidence="1 2">NRRL 3116</strain>
    </source>
</reference>